<evidence type="ECO:0000313" key="9">
    <source>
        <dbReference type="Proteomes" id="UP001265550"/>
    </source>
</evidence>
<dbReference type="RefSeq" id="WP_204733231.1">
    <property type="nucleotide sequence ID" value="NZ_JAVDWE010000004.1"/>
</dbReference>
<evidence type="ECO:0000256" key="1">
    <source>
        <dbReference type="ARBA" id="ARBA00001974"/>
    </source>
</evidence>
<dbReference type="EMBL" id="JAVDWE010000004">
    <property type="protein sequence ID" value="MDR7094049.1"/>
    <property type="molecule type" value="Genomic_DNA"/>
</dbReference>
<name>A0ABU1V9A9_9BURK</name>
<reference evidence="8 9" key="1">
    <citation type="submission" date="2023-07" db="EMBL/GenBank/DDBJ databases">
        <title>Sorghum-associated microbial communities from plants grown in Nebraska, USA.</title>
        <authorList>
            <person name="Schachtman D."/>
        </authorList>
    </citation>
    <scope>NUCLEOTIDE SEQUENCE [LARGE SCALE GENOMIC DNA]</scope>
    <source>
        <strain evidence="8 9">BE240</strain>
    </source>
</reference>
<dbReference type="Gene3D" id="2.40.110.10">
    <property type="entry name" value="Butyryl-CoA Dehydrogenase, subunit A, domain 2"/>
    <property type="match status" value="1"/>
</dbReference>
<dbReference type="Pfam" id="PF02771">
    <property type="entry name" value="Acyl-CoA_dh_N"/>
    <property type="match status" value="1"/>
</dbReference>
<dbReference type="Proteomes" id="UP001265550">
    <property type="component" value="Unassembled WGS sequence"/>
</dbReference>
<dbReference type="Gene3D" id="1.20.140.10">
    <property type="entry name" value="Butyryl-CoA Dehydrogenase, subunit A, domain 3"/>
    <property type="match status" value="1"/>
</dbReference>
<dbReference type="InterPro" id="IPR009075">
    <property type="entry name" value="AcylCo_DH/oxidase_C"/>
</dbReference>
<feature type="domain" description="Acyl-CoA dehydrogenase/oxidase N-terminal" evidence="7">
    <location>
        <begin position="44"/>
        <end position="159"/>
    </location>
</feature>
<feature type="domain" description="Acyl-CoA dehydrogenase/oxidase C-terminal" evidence="5">
    <location>
        <begin position="278"/>
        <end position="444"/>
    </location>
</feature>
<evidence type="ECO:0000313" key="8">
    <source>
        <dbReference type="EMBL" id="MDR7094049.1"/>
    </source>
</evidence>
<evidence type="ECO:0000256" key="2">
    <source>
        <dbReference type="ARBA" id="ARBA00009347"/>
    </source>
</evidence>
<dbReference type="SUPFAM" id="SSF47203">
    <property type="entry name" value="Acyl-CoA dehydrogenase C-terminal domain-like"/>
    <property type="match status" value="1"/>
</dbReference>
<dbReference type="PANTHER" id="PTHR42803:SF1">
    <property type="entry name" value="BROAD-SPECIFICITY LINEAR ACYL-COA DEHYDROGENASE FADE5"/>
    <property type="match status" value="1"/>
</dbReference>
<organism evidence="8 9">
    <name type="scientific">Hydrogenophaga laconesensis</name>
    <dbReference type="NCBI Taxonomy" id="1805971"/>
    <lineage>
        <taxon>Bacteria</taxon>
        <taxon>Pseudomonadati</taxon>
        <taxon>Pseudomonadota</taxon>
        <taxon>Betaproteobacteria</taxon>
        <taxon>Burkholderiales</taxon>
        <taxon>Comamonadaceae</taxon>
        <taxon>Hydrogenophaga</taxon>
    </lineage>
</organism>
<dbReference type="SUPFAM" id="SSF56645">
    <property type="entry name" value="Acyl-CoA dehydrogenase NM domain-like"/>
    <property type="match status" value="1"/>
</dbReference>
<dbReference type="InterPro" id="IPR037069">
    <property type="entry name" value="AcylCoA_DH/ox_N_sf"/>
</dbReference>
<keyword evidence="9" id="KW-1185">Reference proteome</keyword>
<protein>
    <submittedName>
        <fullName evidence="8">Alkylation response protein AidB-like acyl-CoA dehydrogenase</fullName>
    </submittedName>
</protein>
<dbReference type="InterPro" id="IPR009100">
    <property type="entry name" value="AcylCoA_DH/oxidase_NM_dom_sf"/>
</dbReference>
<keyword evidence="4" id="KW-0274">FAD</keyword>
<dbReference type="InterPro" id="IPR046373">
    <property type="entry name" value="Acyl-CoA_Oxase/DH_mid-dom_sf"/>
</dbReference>
<comment type="cofactor">
    <cofactor evidence="1">
        <name>FAD</name>
        <dbReference type="ChEBI" id="CHEBI:57692"/>
    </cofactor>
</comment>
<evidence type="ECO:0000259" key="6">
    <source>
        <dbReference type="Pfam" id="PF02770"/>
    </source>
</evidence>
<evidence type="ECO:0000256" key="4">
    <source>
        <dbReference type="ARBA" id="ARBA00022827"/>
    </source>
</evidence>
<dbReference type="Pfam" id="PF00441">
    <property type="entry name" value="Acyl-CoA_dh_1"/>
    <property type="match status" value="1"/>
</dbReference>
<proteinExistence type="inferred from homology"/>
<dbReference type="InterPro" id="IPR006091">
    <property type="entry name" value="Acyl-CoA_Oxase/DH_mid-dom"/>
</dbReference>
<accession>A0ABU1V9A9</accession>
<evidence type="ECO:0000256" key="3">
    <source>
        <dbReference type="ARBA" id="ARBA00022630"/>
    </source>
</evidence>
<sequence length="563" mass="61365">MNAHQPRAAEHAFVLFDVLRAHERLAELPALAEHADTGLLTQVIEEAGKFVGEVIAPLNREGDEVGAQWWDGAVTMPPGFRDAYQAFWQAGWPSLASAPEDGGQGLPTVVEAVLHEMLNAANHGWTMAPGLLHGAYECLRHHASDDLKARYLEKLASGEWLATMCLTEPHAGSDLGLVRTRATPLPDGRFALSGTKIFISGGEHDLSDNIVHLVLARLPDAPPGPRGLSLFLVPKFHEDGSRSAVHCERIEEKMGLHGSPTCVMRFDEAQASIVGEPGKGLNAMFVMMNAARLLVGLQGVGLLDAAWQKANAYAQERRQMRAPGTASKAGEADLIVLHPAMQRILNTQRAWIDAGRVIAYRTALELDVQKHHPDATQREAAARWCSLVTPVLKSAWTEQAFAGGSACLQVFGGHGYVREWGIEQHVRDARVAMIYEGTNEIQAIDLLVRKTLTDGAAGLLALLADLATDLGTQPEAQGTRDALARFGDFIRNRVVPLAGTTPDRPFWLADDFLRATALLLMAWAWERLAATAGHGADARAAFWRWVWPEFEMRLTMMDASLTG</sequence>
<gene>
    <name evidence="8" type="ORF">J2X09_001787</name>
</gene>
<dbReference type="InterPro" id="IPR013786">
    <property type="entry name" value="AcylCoA_DH/ox_N"/>
</dbReference>
<feature type="domain" description="Acyl-CoA oxidase/dehydrogenase middle" evidence="6">
    <location>
        <begin position="164"/>
        <end position="268"/>
    </location>
</feature>
<dbReference type="PANTHER" id="PTHR42803">
    <property type="entry name" value="ACYL-COA DEHYDROGENASE"/>
    <property type="match status" value="1"/>
</dbReference>
<dbReference type="Gene3D" id="1.10.540.10">
    <property type="entry name" value="Acyl-CoA dehydrogenase/oxidase, N-terminal domain"/>
    <property type="match status" value="1"/>
</dbReference>
<keyword evidence="3" id="KW-0285">Flavoprotein</keyword>
<comment type="similarity">
    <text evidence="2">Belongs to the acyl-CoA dehydrogenase family.</text>
</comment>
<dbReference type="Pfam" id="PF02770">
    <property type="entry name" value="Acyl-CoA_dh_M"/>
    <property type="match status" value="1"/>
</dbReference>
<evidence type="ECO:0000259" key="5">
    <source>
        <dbReference type="Pfam" id="PF00441"/>
    </source>
</evidence>
<dbReference type="InterPro" id="IPR036250">
    <property type="entry name" value="AcylCo_DH-like_C"/>
</dbReference>
<evidence type="ECO:0000259" key="7">
    <source>
        <dbReference type="Pfam" id="PF02771"/>
    </source>
</evidence>
<comment type="caution">
    <text evidence="8">The sequence shown here is derived from an EMBL/GenBank/DDBJ whole genome shotgun (WGS) entry which is preliminary data.</text>
</comment>
<dbReference type="InterPro" id="IPR052166">
    <property type="entry name" value="Diverse_Acyl-CoA_DH"/>
</dbReference>